<proteinExistence type="predicted"/>
<dbReference type="Pfam" id="PF09996">
    <property type="entry name" value="DUF2237"/>
    <property type="match status" value="1"/>
</dbReference>
<accession>A0A2J6Q3B4</accession>
<reference evidence="2 3" key="1">
    <citation type="submission" date="2016-05" db="EMBL/GenBank/DDBJ databases">
        <title>A degradative enzymes factory behind the ericoid mycorrhizal symbiosis.</title>
        <authorList>
            <consortium name="DOE Joint Genome Institute"/>
            <person name="Martino E."/>
            <person name="Morin E."/>
            <person name="Grelet G."/>
            <person name="Kuo A."/>
            <person name="Kohler A."/>
            <person name="Daghino S."/>
            <person name="Barry K."/>
            <person name="Choi C."/>
            <person name="Cichocki N."/>
            <person name="Clum A."/>
            <person name="Copeland A."/>
            <person name="Hainaut M."/>
            <person name="Haridas S."/>
            <person name="Labutti K."/>
            <person name="Lindquist E."/>
            <person name="Lipzen A."/>
            <person name="Khouja H.-R."/>
            <person name="Murat C."/>
            <person name="Ohm R."/>
            <person name="Olson A."/>
            <person name="Spatafora J."/>
            <person name="Veneault-Fourrey C."/>
            <person name="Henrissat B."/>
            <person name="Grigoriev I."/>
            <person name="Martin F."/>
            <person name="Perotto S."/>
        </authorList>
    </citation>
    <scope>NUCLEOTIDE SEQUENCE [LARGE SCALE GENOMIC DNA]</scope>
    <source>
        <strain evidence="2 3">UAMH 7357</strain>
    </source>
</reference>
<feature type="region of interest" description="Disordered" evidence="1">
    <location>
        <begin position="128"/>
        <end position="158"/>
    </location>
</feature>
<evidence type="ECO:0000256" key="1">
    <source>
        <dbReference type="SAM" id="MobiDB-lite"/>
    </source>
</evidence>
<organism evidence="2 3">
    <name type="scientific">Hyaloscypha hepaticicola</name>
    <dbReference type="NCBI Taxonomy" id="2082293"/>
    <lineage>
        <taxon>Eukaryota</taxon>
        <taxon>Fungi</taxon>
        <taxon>Dikarya</taxon>
        <taxon>Ascomycota</taxon>
        <taxon>Pezizomycotina</taxon>
        <taxon>Leotiomycetes</taxon>
        <taxon>Helotiales</taxon>
        <taxon>Hyaloscyphaceae</taxon>
        <taxon>Hyaloscypha</taxon>
    </lineage>
</organism>
<sequence length="158" mass="17515">MAGKAHNSLNVFKKPLYLFSKEPMTGFYRNGYCDVGEEDGGNHSLLSRMIFLDFTASRGNDLRGIGLRAGCKWCLCASRWKEALDYANQQGKESDSVVPKVHLHATSERALNVVDIKDLKRYAAESEVGNASNVAQSRKGGKIRDRTELAEKGEMTGR</sequence>
<dbReference type="PANTHER" id="PTHR37466:SF1">
    <property type="entry name" value="SLR1628 PROTEIN"/>
    <property type="match status" value="1"/>
</dbReference>
<gene>
    <name evidence="2" type="ORF">NA56DRAFT_671064</name>
</gene>
<dbReference type="OrthoDB" id="1517790at2759"/>
<evidence type="ECO:0000313" key="3">
    <source>
        <dbReference type="Proteomes" id="UP000235672"/>
    </source>
</evidence>
<dbReference type="EMBL" id="KZ613483">
    <property type="protein sequence ID" value="PMD20770.1"/>
    <property type="molecule type" value="Genomic_DNA"/>
</dbReference>
<dbReference type="InterPro" id="IPR018714">
    <property type="entry name" value="DUF2237"/>
</dbReference>
<dbReference type="PANTHER" id="PTHR37466">
    <property type="entry name" value="SLR1628 PROTEIN"/>
    <property type="match status" value="1"/>
</dbReference>
<evidence type="ECO:0000313" key="2">
    <source>
        <dbReference type="EMBL" id="PMD20770.1"/>
    </source>
</evidence>
<feature type="compositionally biased region" description="Basic and acidic residues" evidence="1">
    <location>
        <begin position="142"/>
        <end position="158"/>
    </location>
</feature>
<protein>
    <submittedName>
        <fullName evidence="2">Uncharacterized protein</fullName>
    </submittedName>
</protein>
<dbReference type="AlphaFoldDB" id="A0A2J6Q3B4"/>
<keyword evidence="3" id="KW-1185">Reference proteome</keyword>
<name>A0A2J6Q3B4_9HELO</name>
<dbReference type="Proteomes" id="UP000235672">
    <property type="component" value="Unassembled WGS sequence"/>
</dbReference>
<dbReference type="Gene3D" id="3.30.56.110">
    <property type="entry name" value="Protein of unknown function DUF2237"/>
    <property type="match status" value="1"/>
</dbReference>